<dbReference type="InterPro" id="IPR020841">
    <property type="entry name" value="PKS_Beta-ketoAc_synthase_dom"/>
</dbReference>
<dbReference type="GO" id="GO:0004315">
    <property type="term" value="F:3-oxoacyl-[acyl-carrier-protein] synthase activity"/>
    <property type="evidence" value="ECO:0007669"/>
    <property type="project" value="InterPro"/>
</dbReference>
<accession>A0A2T9Z1U4</accession>
<dbReference type="PANTHER" id="PTHR11712:SF336">
    <property type="entry name" value="3-OXOACYL-[ACYL-CARRIER-PROTEIN] SYNTHASE, MITOCHONDRIAL"/>
    <property type="match status" value="1"/>
</dbReference>
<dbReference type="InterPro" id="IPR016039">
    <property type="entry name" value="Thiolase-like"/>
</dbReference>
<dbReference type="CDD" id="cd00834">
    <property type="entry name" value="KAS_I_II"/>
    <property type="match status" value="1"/>
</dbReference>
<evidence type="ECO:0000256" key="10">
    <source>
        <dbReference type="RuleBase" id="RU003694"/>
    </source>
</evidence>
<dbReference type="Pfam" id="PF00109">
    <property type="entry name" value="ketoacyl-synt"/>
    <property type="match status" value="2"/>
</dbReference>
<protein>
    <recommendedName>
        <fullName evidence="8">3-oxoacyl-[acyl-carrier-protein] synthase</fullName>
    </recommendedName>
</protein>
<feature type="active site" description="For beta-ketoacyl synthase activity" evidence="9">
    <location>
        <position position="153"/>
    </location>
</feature>
<evidence type="ECO:0000313" key="12">
    <source>
        <dbReference type="EMBL" id="PVU98551.1"/>
    </source>
</evidence>
<evidence type="ECO:0000259" key="11">
    <source>
        <dbReference type="PROSITE" id="PS52004"/>
    </source>
</evidence>
<dbReference type="STRING" id="61424.A0A2T9Z1U4"/>
<keyword evidence="13" id="KW-1185">Reference proteome</keyword>
<evidence type="ECO:0000256" key="5">
    <source>
        <dbReference type="ARBA" id="ARBA00023098"/>
    </source>
</evidence>
<evidence type="ECO:0000256" key="7">
    <source>
        <dbReference type="ARBA" id="ARBA00023315"/>
    </source>
</evidence>
<dbReference type="SMART" id="SM00825">
    <property type="entry name" value="PKS_KS"/>
    <property type="match status" value="1"/>
</dbReference>
<dbReference type="Gene3D" id="3.40.47.10">
    <property type="match status" value="1"/>
</dbReference>
<reference evidence="12 13" key="1">
    <citation type="journal article" date="2018" name="MBio">
        <title>Comparative Genomics Reveals the Core Gene Toolbox for the Fungus-Insect Symbiosis.</title>
        <authorList>
            <person name="Wang Y."/>
            <person name="Stata M."/>
            <person name="Wang W."/>
            <person name="Stajich J.E."/>
            <person name="White M.M."/>
            <person name="Moncalvo J.M."/>
        </authorList>
    </citation>
    <scope>NUCLEOTIDE SEQUENCE [LARGE SCALE GENOMIC DNA]</scope>
    <source>
        <strain evidence="12 13">AUS-77-4</strain>
    </source>
</reference>
<dbReference type="GO" id="GO:0005739">
    <property type="term" value="C:mitochondrion"/>
    <property type="evidence" value="ECO:0007669"/>
    <property type="project" value="TreeGrafter"/>
</dbReference>
<dbReference type="PROSITE" id="PS00606">
    <property type="entry name" value="KS3_1"/>
    <property type="match status" value="1"/>
</dbReference>
<sequence length="444" mass="48118">MAFNKRRIVVTGLGLVTPLGIGPMYVWNKLINAECGIRQLAPTFQNIFEDSPVKIAGIIPRKSDNLPSPDLNNEGKLDMTEWLEKGEKDRLAPFSQYAMCAAMQAVKDADLNDFNGIDKERVVSTGIGSMDDIINTNETFSGNGPNHSVSTACTTGAHSIGDAMRFIQFGDADIMLAGASEAPIHPLSFAGFNKLKALTQGYNDDPEFSSRPFDSKRSGFVIGEGAGVLVLEEYEHAKSRNARIYAELKGYGLSGDGYHMTLPSLDGKGAYQSMSRALKRAEMQPEQVDYINAHATSTPMGDAIEMRAIESLFNINKSSDNQQLQKRISVSSTKSATGHLLGAAGAIESIFTVLAVNKNIVPPTLNLENFDSKSNLKTTKLDQFANTTNSYIISGNETGILSNPQYITAIDYIAKRAQERQINVAISNSFGFGGTNASLVFTKI</sequence>
<dbReference type="SUPFAM" id="SSF53901">
    <property type="entry name" value="Thiolase-like"/>
    <property type="match status" value="2"/>
</dbReference>
<dbReference type="Pfam" id="PF02801">
    <property type="entry name" value="Ketoacyl-synt_C"/>
    <property type="match status" value="1"/>
</dbReference>
<dbReference type="InterPro" id="IPR014030">
    <property type="entry name" value="Ketoacyl_synth_N"/>
</dbReference>
<dbReference type="PROSITE" id="PS52004">
    <property type="entry name" value="KS3_2"/>
    <property type="match status" value="1"/>
</dbReference>
<dbReference type="InterPro" id="IPR000794">
    <property type="entry name" value="Beta-ketoacyl_synthase"/>
</dbReference>
<evidence type="ECO:0000313" key="13">
    <source>
        <dbReference type="Proteomes" id="UP000245699"/>
    </source>
</evidence>
<gene>
    <name evidence="12" type="ORF">BB559_001477</name>
</gene>
<dbReference type="OrthoDB" id="5334845at2759"/>
<evidence type="ECO:0000256" key="3">
    <source>
        <dbReference type="ARBA" id="ARBA00022679"/>
    </source>
</evidence>
<evidence type="ECO:0000256" key="9">
    <source>
        <dbReference type="PIRSR" id="PIRSR000447-1"/>
    </source>
</evidence>
<evidence type="ECO:0000256" key="8">
    <source>
        <dbReference type="PIRNR" id="PIRNR000447"/>
    </source>
</evidence>
<feature type="domain" description="Ketosynthase family 3 (KS3)" evidence="11">
    <location>
        <begin position="5"/>
        <end position="443"/>
    </location>
</feature>
<dbReference type="GO" id="GO:0006633">
    <property type="term" value="P:fatty acid biosynthetic process"/>
    <property type="evidence" value="ECO:0007669"/>
    <property type="project" value="UniProtKB-KW"/>
</dbReference>
<dbReference type="PANTHER" id="PTHR11712">
    <property type="entry name" value="POLYKETIDE SYNTHASE-RELATED"/>
    <property type="match status" value="1"/>
</dbReference>
<evidence type="ECO:0000256" key="6">
    <source>
        <dbReference type="ARBA" id="ARBA00023160"/>
    </source>
</evidence>
<dbReference type="InterPro" id="IPR014031">
    <property type="entry name" value="Ketoacyl_synth_C"/>
</dbReference>
<keyword evidence="5" id="KW-0443">Lipid metabolism</keyword>
<keyword evidence="7" id="KW-0012">Acyltransferase</keyword>
<evidence type="ECO:0000256" key="1">
    <source>
        <dbReference type="ARBA" id="ARBA00008467"/>
    </source>
</evidence>
<keyword evidence="3 8" id="KW-0808">Transferase</keyword>
<name>A0A2T9Z1U4_9FUNG</name>
<comment type="caution">
    <text evidence="12">The sequence shown here is derived from an EMBL/GenBank/DDBJ whole genome shotgun (WGS) entry which is preliminary data.</text>
</comment>
<keyword evidence="4" id="KW-0276">Fatty acid metabolism</keyword>
<comment type="similarity">
    <text evidence="1 8 10">Belongs to the thiolase-like superfamily. Beta-ketoacyl-ACP synthases family.</text>
</comment>
<dbReference type="EMBL" id="MBFT01000076">
    <property type="protein sequence ID" value="PVU98551.1"/>
    <property type="molecule type" value="Genomic_DNA"/>
</dbReference>
<proteinExistence type="inferred from homology"/>
<dbReference type="PIRSF" id="PIRSF000447">
    <property type="entry name" value="KAS_II"/>
    <property type="match status" value="1"/>
</dbReference>
<dbReference type="Proteomes" id="UP000245699">
    <property type="component" value="Unassembled WGS sequence"/>
</dbReference>
<evidence type="ECO:0000256" key="2">
    <source>
        <dbReference type="ARBA" id="ARBA00022516"/>
    </source>
</evidence>
<keyword evidence="6 8" id="KW-0275">Fatty acid biosynthesis</keyword>
<dbReference type="InterPro" id="IPR017568">
    <property type="entry name" value="3-oxoacyl-ACP_synth-2"/>
</dbReference>
<keyword evidence="2 8" id="KW-0444">Lipid biosynthesis</keyword>
<dbReference type="InterPro" id="IPR018201">
    <property type="entry name" value="Ketoacyl_synth_AS"/>
</dbReference>
<evidence type="ECO:0000256" key="4">
    <source>
        <dbReference type="ARBA" id="ARBA00022832"/>
    </source>
</evidence>
<organism evidence="12 13">
    <name type="scientific">Furculomyces boomerangus</name>
    <dbReference type="NCBI Taxonomy" id="61424"/>
    <lineage>
        <taxon>Eukaryota</taxon>
        <taxon>Fungi</taxon>
        <taxon>Fungi incertae sedis</taxon>
        <taxon>Zoopagomycota</taxon>
        <taxon>Kickxellomycotina</taxon>
        <taxon>Harpellomycetes</taxon>
        <taxon>Harpellales</taxon>
        <taxon>Harpellaceae</taxon>
        <taxon>Furculomyces</taxon>
    </lineage>
</organism>
<dbReference type="AlphaFoldDB" id="A0A2T9Z1U4"/>